<evidence type="ECO:0000313" key="4">
    <source>
        <dbReference type="Proteomes" id="UP000199529"/>
    </source>
</evidence>
<dbReference type="PANTHER" id="PTHR48081:SF13">
    <property type="entry name" value="ALPHA_BETA HYDROLASE"/>
    <property type="match status" value="1"/>
</dbReference>
<sequence>MAGWGRVAGRRRAGGTRLGRRVGMVVTAVVMMSAMVPGLSSAAGTASAPEVIENIAYAPANPPDSKGHLLDLHLPQGQRAIPRPTLIVTGGSAWMREDGKDYAADLAPFFTDAGYVVAGVSIRSSGVAQFPAQVHDIKAAVRWLRAHAREYGIDPDRIAVMGTSSGGWTAAMAGVTSNVPELEGNIGVTGVSSAVQAVVDLYGPTDFLQMDEHMIDCTAFNERMGLRDCHNDPASPESRLVGCSIQQCPDAVRAANPITYVDDETPPMLIAHGQNDLLVPHHQSELLFHALRSACRDAVFYSVPGIGHDSGIVAPDTPVADTSWTHHCRSGKLAGPLGERPTLRNIDAFLRVALAAGEVRGGGA</sequence>
<dbReference type="SUPFAM" id="SSF53474">
    <property type="entry name" value="alpha/beta-Hydrolases"/>
    <property type="match status" value="1"/>
</dbReference>
<evidence type="ECO:0000259" key="2">
    <source>
        <dbReference type="Pfam" id="PF20434"/>
    </source>
</evidence>
<evidence type="ECO:0000313" key="3">
    <source>
        <dbReference type="EMBL" id="SDY50475.1"/>
    </source>
</evidence>
<dbReference type="PANTHER" id="PTHR48081">
    <property type="entry name" value="AB HYDROLASE SUPERFAMILY PROTEIN C4A8.06C"/>
    <property type="match status" value="1"/>
</dbReference>
<organism evidence="3 4">
    <name type="scientific">Saccharopolyspora shandongensis</name>
    <dbReference type="NCBI Taxonomy" id="418495"/>
    <lineage>
        <taxon>Bacteria</taxon>
        <taxon>Bacillati</taxon>
        <taxon>Actinomycetota</taxon>
        <taxon>Actinomycetes</taxon>
        <taxon>Pseudonocardiales</taxon>
        <taxon>Pseudonocardiaceae</taxon>
        <taxon>Saccharopolyspora</taxon>
    </lineage>
</organism>
<reference evidence="4" key="1">
    <citation type="submission" date="2016-10" db="EMBL/GenBank/DDBJ databases">
        <authorList>
            <person name="Varghese N."/>
            <person name="Submissions S."/>
        </authorList>
    </citation>
    <scope>NUCLEOTIDE SEQUENCE [LARGE SCALE GENOMIC DNA]</scope>
    <source>
        <strain evidence="4">CGMCC 4.3530</strain>
    </source>
</reference>
<dbReference type="Gene3D" id="3.40.50.1820">
    <property type="entry name" value="alpha/beta hydrolase"/>
    <property type="match status" value="1"/>
</dbReference>
<dbReference type="EMBL" id="FNOK01000028">
    <property type="protein sequence ID" value="SDY50475.1"/>
    <property type="molecule type" value="Genomic_DNA"/>
</dbReference>
<dbReference type="AlphaFoldDB" id="A0A1H3KF82"/>
<dbReference type="GO" id="GO:0016787">
    <property type="term" value="F:hydrolase activity"/>
    <property type="evidence" value="ECO:0007669"/>
    <property type="project" value="UniProtKB-KW"/>
</dbReference>
<gene>
    <name evidence="3" type="ORF">SAMN05216215_102811</name>
</gene>
<protein>
    <submittedName>
        <fullName evidence="3">Acetyl esterase/lipase</fullName>
    </submittedName>
</protein>
<dbReference type="InterPro" id="IPR050300">
    <property type="entry name" value="GDXG_lipolytic_enzyme"/>
</dbReference>
<proteinExistence type="predicted"/>
<name>A0A1H3KF82_9PSEU</name>
<dbReference type="Pfam" id="PF20434">
    <property type="entry name" value="BD-FAE"/>
    <property type="match status" value="1"/>
</dbReference>
<accession>A0A1H3KF82</accession>
<dbReference type="InterPro" id="IPR029058">
    <property type="entry name" value="AB_hydrolase_fold"/>
</dbReference>
<dbReference type="InterPro" id="IPR049492">
    <property type="entry name" value="BD-FAE-like_dom"/>
</dbReference>
<dbReference type="Proteomes" id="UP000199529">
    <property type="component" value="Unassembled WGS sequence"/>
</dbReference>
<feature type="domain" description="BD-FAE-like" evidence="2">
    <location>
        <begin position="70"/>
        <end position="291"/>
    </location>
</feature>
<evidence type="ECO:0000256" key="1">
    <source>
        <dbReference type="ARBA" id="ARBA00022801"/>
    </source>
</evidence>
<dbReference type="STRING" id="418495.SAMN05216215_102811"/>
<keyword evidence="4" id="KW-1185">Reference proteome</keyword>
<keyword evidence="1" id="KW-0378">Hydrolase</keyword>